<evidence type="ECO:0000256" key="4">
    <source>
        <dbReference type="ARBA" id="ARBA00022807"/>
    </source>
</evidence>
<feature type="non-terminal residue" evidence="11">
    <location>
        <position position="1"/>
    </location>
</feature>
<dbReference type="OrthoDB" id="10253408at2759"/>
<dbReference type="Pfam" id="PF00112">
    <property type="entry name" value="Peptidase_C1"/>
    <property type="match status" value="1"/>
</dbReference>
<dbReference type="KEGG" id="tpal:117643501"/>
<feature type="compositionally biased region" description="Low complexity" evidence="7">
    <location>
        <begin position="1"/>
        <end position="25"/>
    </location>
</feature>
<protein>
    <submittedName>
        <fullName evidence="11">Crustapain-like</fullName>
    </submittedName>
</protein>
<keyword evidence="3" id="KW-0378">Hydrolase</keyword>
<dbReference type="PANTHER" id="PTHR12411">
    <property type="entry name" value="CYSTEINE PROTEASE FAMILY C1-RELATED"/>
    <property type="match status" value="1"/>
</dbReference>
<dbReference type="PROSITE" id="PS00139">
    <property type="entry name" value="THIOL_PROTEASE_CYS"/>
    <property type="match status" value="1"/>
</dbReference>
<accession>A0A6P8YF22</accession>
<dbReference type="InterPro" id="IPR025660">
    <property type="entry name" value="Pept_his_AS"/>
</dbReference>
<evidence type="ECO:0000256" key="3">
    <source>
        <dbReference type="ARBA" id="ARBA00022801"/>
    </source>
</evidence>
<dbReference type="InterPro" id="IPR000668">
    <property type="entry name" value="Peptidase_C1A_C"/>
</dbReference>
<keyword evidence="4" id="KW-0788">Thiol protease</keyword>
<sequence length="435" mass="47875">TSTTASSKPDSSTASSAASSNASRARPFLNATTPTSRRAAVRGRLLDDAEPAWASLPSYEDASTTAATSATGATATPAARGVSRSVLSEWEEFKRKHNRTYHTRDELKRMASLRRSHGLNTSLDTHHSDEDRMNVFIGRKMVIEEFNKQSKSFKRALNQFADLSPQEVVTKHTGLLLTGRKPKGMPFDHKTSGRLLPVVPRRFDWREKGALTEPRNQATCGCCWAFAATAALEAKNFIRTRRLVPLSEQNLLDCDTLNEKCDGGTPWDAFDWVQFNGGQEESTNYPYEVLPDRCRQDKTRLFRINMRGYMSVYPATEENVMTALVTEGPLAVAVNPNLASFQDYREGVYSDPECSSAEDELRHAMLLVGYGDDPADGPFWTLRNSWGRDWGEGGHIRVARKDNLCGVTSFAVFPVLGDAPAAPPAAPATAAPPPA</sequence>
<evidence type="ECO:0000256" key="2">
    <source>
        <dbReference type="ARBA" id="ARBA00022670"/>
    </source>
</evidence>
<dbReference type="InterPro" id="IPR013128">
    <property type="entry name" value="Peptidase_C1A"/>
</dbReference>
<dbReference type="RefSeq" id="XP_034238323.1">
    <property type="nucleotide sequence ID" value="XM_034382432.1"/>
</dbReference>
<gene>
    <name evidence="11" type="primary">LOC117643501</name>
</gene>
<keyword evidence="10" id="KW-1185">Reference proteome</keyword>
<dbReference type="SMART" id="SM00848">
    <property type="entry name" value="Inhibitor_I29"/>
    <property type="match status" value="1"/>
</dbReference>
<feature type="domain" description="Cathepsin propeptide inhibitor" evidence="9">
    <location>
        <begin position="90"/>
        <end position="168"/>
    </location>
</feature>
<evidence type="ECO:0000313" key="10">
    <source>
        <dbReference type="Proteomes" id="UP000515158"/>
    </source>
</evidence>
<evidence type="ECO:0000313" key="11">
    <source>
        <dbReference type="RefSeq" id="XP_034238323.1"/>
    </source>
</evidence>
<dbReference type="CDD" id="cd02248">
    <property type="entry name" value="Peptidase_C1A"/>
    <property type="match status" value="1"/>
</dbReference>
<feature type="domain" description="Peptidase C1A papain C-terminal" evidence="8">
    <location>
        <begin position="199"/>
        <end position="415"/>
    </location>
</feature>
<evidence type="ECO:0000259" key="9">
    <source>
        <dbReference type="SMART" id="SM00848"/>
    </source>
</evidence>
<proteinExistence type="inferred from homology"/>
<dbReference type="SUPFAM" id="SSF54001">
    <property type="entry name" value="Cysteine proteinases"/>
    <property type="match status" value="1"/>
</dbReference>
<dbReference type="GO" id="GO:0006508">
    <property type="term" value="P:proteolysis"/>
    <property type="evidence" value="ECO:0007669"/>
    <property type="project" value="UniProtKB-KW"/>
</dbReference>
<dbReference type="Pfam" id="PF08246">
    <property type="entry name" value="Inhibitor_I29"/>
    <property type="match status" value="1"/>
</dbReference>
<evidence type="ECO:0000259" key="8">
    <source>
        <dbReference type="SMART" id="SM00645"/>
    </source>
</evidence>
<dbReference type="SMART" id="SM00645">
    <property type="entry name" value="Pept_C1"/>
    <property type="match status" value="1"/>
</dbReference>
<dbReference type="GeneID" id="117643501"/>
<dbReference type="InterPro" id="IPR000169">
    <property type="entry name" value="Pept_cys_AS"/>
</dbReference>
<dbReference type="GO" id="GO:0008234">
    <property type="term" value="F:cysteine-type peptidase activity"/>
    <property type="evidence" value="ECO:0007669"/>
    <property type="project" value="UniProtKB-KW"/>
</dbReference>
<dbReference type="InParanoid" id="A0A6P8YF22"/>
<organism evidence="11">
    <name type="scientific">Thrips palmi</name>
    <name type="common">Melon thrips</name>
    <dbReference type="NCBI Taxonomy" id="161013"/>
    <lineage>
        <taxon>Eukaryota</taxon>
        <taxon>Metazoa</taxon>
        <taxon>Ecdysozoa</taxon>
        <taxon>Arthropoda</taxon>
        <taxon>Hexapoda</taxon>
        <taxon>Insecta</taxon>
        <taxon>Pterygota</taxon>
        <taxon>Neoptera</taxon>
        <taxon>Paraneoptera</taxon>
        <taxon>Thysanoptera</taxon>
        <taxon>Terebrantia</taxon>
        <taxon>Thripoidea</taxon>
        <taxon>Thripidae</taxon>
        <taxon>Thrips</taxon>
    </lineage>
</organism>
<dbReference type="Gene3D" id="3.90.70.10">
    <property type="entry name" value="Cysteine proteinases"/>
    <property type="match status" value="1"/>
</dbReference>
<dbReference type="InterPro" id="IPR013201">
    <property type="entry name" value="Prot_inhib_I29"/>
</dbReference>
<dbReference type="PROSITE" id="PS00639">
    <property type="entry name" value="THIOL_PROTEASE_HIS"/>
    <property type="match status" value="1"/>
</dbReference>
<dbReference type="FunFam" id="3.90.70.10:FF:000332">
    <property type="entry name" value="Cathepsin L1"/>
    <property type="match status" value="1"/>
</dbReference>
<keyword evidence="2" id="KW-0645">Protease</keyword>
<reference evidence="11" key="1">
    <citation type="submission" date="2025-08" db="UniProtKB">
        <authorList>
            <consortium name="RefSeq"/>
        </authorList>
    </citation>
    <scope>IDENTIFICATION</scope>
    <source>
        <tissue evidence="11">Total insect</tissue>
    </source>
</reference>
<keyword evidence="6" id="KW-1015">Disulfide bond</keyword>
<evidence type="ECO:0000256" key="7">
    <source>
        <dbReference type="SAM" id="MobiDB-lite"/>
    </source>
</evidence>
<keyword evidence="5" id="KW-0865">Zymogen</keyword>
<evidence type="ECO:0000256" key="1">
    <source>
        <dbReference type="ARBA" id="ARBA00008455"/>
    </source>
</evidence>
<name>A0A6P8YF22_THRPL</name>
<dbReference type="InterPro" id="IPR039417">
    <property type="entry name" value="Peptidase_C1A_papain-like"/>
</dbReference>
<dbReference type="PRINTS" id="PR00705">
    <property type="entry name" value="PAPAIN"/>
</dbReference>
<dbReference type="InterPro" id="IPR038765">
    <property type="entry name" value="Papain-like_cys_pep_sf"/>
</dbReference>
<dbReference type="Proteomes" id="UP000515158">
    <property type="component" value="Unplaced"/>
</dbReference>
<dbReference type="AlphaFoldDB" id="A0A6P8YF22"/>
<feature type="region of interest" description="Disordered" evidence="7">
    <location>
        <begin position="1"/>
        <end position="39"/>
    </location>
</feature>
<evidence type="ECO:0000256" key="5">
    <source>
        <dbReference type="ARBA" id="ARBA00023145"/>
    </source>
</evidence>
<comment type="similarity">
    <text evidence="1">Belongs to the peptidase C1 family.</text>
</comment>
<evidence type="ECO:0000256" key="6">
    <source>
        <dbReference type="ARBA" id="ARBA00023157"/>
    </source>
</evidence>